<reference evidence="2" key="2">
    <citation type="submission" date="2013-04" db="EMBL/GenBank/DDBJ databases">
        <title>Genomic mechanisms accounting for the adaptation to parasitism in nematode-trapping fungi.</title>
        <authorList>
            <person name="Ahren D.G."/>
        </authorList>
    </citation>
    <scope>NUCLEOTIDE SEQUENCE [LARGE SCALE GENOMIC DNA]</scope>
    <source>
        <strain evidence="2">CBS 200.50</strain>
    </source>
</reference>
<name>S8C776_DACHA</name>
<dbReference type="AlphaFoldDB" id="S8C776"/>
<gene>
    <name evidence="1" type="ORF">H072_2370</name>
</gene>
<accession>S8C776</accession>
<keyword evidence="2" id="KW-1185">Reference proteome</keyword>
<comment type="caution">
    <text evidence="1">The sequence shown here is derived from an EMBL/GenBank/DDBJ whole genome shotgun (WGS) entry which is preliminary data.</text>
</comment>
<evidence type="ECO:0000313" key="2">
    <source>
        <dbReference type="Proteomes" id="UP000015100"/>
    </source>
</evidence>
<evidence type="ECO:0000313" key="1">
    <source>
        <dbReference type="EMBL" id="EPS43582.1"/>
    </source>
</evidence>
<organism evidence="1 2">
    <name type="scientific">Dactylellina haptotyla (strain CBS 200.50)</name>
    <name type="common">Nematode-trapping fungus</name>
    <name type="synonym">Monacrosporium haptotylum</name>
    <dbReference type="NCBI Taxonomy" id="1284197"/>
    <lineage>
        <taxon>Eukaryota</taxon>
        <taxon>Fungi</taxon>
        <taxon>Dikarya</taxon>
        <taxon>Ascomycota</taxon>
        <taxon>Pezizomycotina</taxon>
        <taxon>Orbiliomycetes</taxon>
        <taxon>Orbiliales</taxon>
        <taxon>Orbiliaceae</taxon>
        <taxon>Dactylellina</taxon>
    </lineage>
</organism>
<dbReference type="OrthoDB" id="5371674at2759"/>
<protein>
    <submittedName>
        <fullName evidence="1">Uncharacterized protein</fullName>
    </submittedName>
</protein>
<proteinExistence type="predicted"/>
<dbReference type="HOGENOM" id="CLU_900221_0_0_1"/>
<dbReference type="EMBL" id="AQGS01000071">
    <property type="protein sequence ID" value="EPS43582.1"/>
    <property type="molecule type" value="Genomic_DNA"/>
</dbReference>
<dbReference type="OMA" id="HDATTEY"/>
<sequence>MGCAFSAPEISSGLTYYVDPAGAGAGDAFGFPAVFTNDLFTCGGAVVTPVLTQSTDGTSSVFTCNPFYAGSDTSVLCPGVTRSNMGGEYVFSVTITLGGGAITTLYNGFWTVVTTPGTTAITSGTTFTYNAFATEAGSPTTVTQTTTVDSNPSVQTVTYTSYGLTRHIDVPVTSTETSTITKTTTTTGCPALPPRRFVRAIQPAKREPVELAKRVVGYQAFDGVVDSDTATIYSTIVYEPNYNSLGTQTIPGATDTTTATVDGTGATATTTITTRVHDATTEYTTISKTKTTKSTTTVTNFPTTCVVAP</sequence>
<reference evidence="1 2" key="1">
    <citation type="journal article" date="2013" name="PLoS Genet.">
        <title>Genomic mechanisms accounting for the adaptation to parasitism in nematode-trapping fungi.</title>
        <authorList>
            <person name="Meerupati T."/>
            <person name="Andersson K.M."/>
            <person name="Friman E."/>
            <person name="Kumar D."/>
            <person name="Tunlid A."/>
            <person name="Ahren D."/>
        </authorList>
    </citation>
    <scope>NUCLEOTIDE SEQUENCE [LARGE SCALE GENOMIC DNA]</scope>
    <source>
        <strain evidence="1 2">CBS 200.50</strain>
    </source>
</reference>
<dbReference type="Proteomes" id="UP000015100">
    <property type="component" value="Unassembled WGS sequence"/>
</dbReference>